<evidence type="ECO:0000256" key="13">
    <source>
        <dbReference type="PIRSR" id="PIRSR038927-3"/>
    </source>
</evidence>
<accession>A0A4Q2U4P9</accession>
<dbReference type="PRINTS" id="PR00067">
    <property type="entry name" value="CATALASE"/>
</dbReference>
<dbReference type="GO" id="GO:0046872">
    <property type="term" value="F:metal ion binding"/>
    <property type="evidence" value="ECO:0007669"/>
    <property type="project" value="UniProtKB-KW"/>
</dbReference>
<organism evidence="15 16">
    <name type="scientific">Lichenibacterium minor</name>
    <dbReference type="NCBI Taxonomy" id="2316528"/>
    <lineage>
        <taxon>Bacteria</taxon>
        <taxon>Pseudomonadati</taxon>
        <taxon>Pseudomonadota</taxon>
        <taxon>Alphaproteobacteria</taxon>
        <taxon>Hyphomicrobiales</taxon>
        <taxon>Lichenihabitantaceae</taxon>
        <taxon>Lichenibacterium</taxon>
    </lineage>
</organism>
<comment type="cofactor">
    <cofactor evidence="1 10 12">
        <name>heme</name>
        <dbReference type="ChEBI" id="CHEBI:30413"/>
    </cofactor>
</comment>
<dbReference type="InterPro" id="IPR018028">
    <property type="entry name" value="Catalase"/>
</dbReference>
<dbReference type="GO" id="GO:0005829">
    <property type="term" value="C:cytosol"/>
    <property type="evidence" value="ECO:0007669"/>
    <property type="project" value="TreeGrafter"/>
</dbReference>
<dbReference type="PROSITE" id="PS51402">
    <property type="entry name" value="CATALASE_3"/>
    <property type="match status" value="1"/>
</dbReference>
<dbReference type="PROSITE" id="PS00438">
    <property type="entry name" value="CATALASE_2"/>
    <property type="match status" value="1"/>
</dbReference>
<evidence type="ECO:0000256" key="9">
    <source>
        <dbReference type="ARBA" id="ARBA00023324"/>
    </source>
</evidence>
<dbReference type="GO" id="GO:0004096">
    <property type="term" value="F:catalase activity"/>
    <property type="evidence" value="ECO:0007669"/>
    <property type="project" value="UniProtKB-UniRule"/>
</dbReference>
<evidence type="ECO:0000256" key="11">
    <source>
        <dbReference type="PIRSR" id="PIRSR038927-1"/>
    </source>
</evidence>
<feature type="binding site" evidence="13">
    <location>
        <position position="135"/>
    </location>
    <ligand>
        <name>heme</name>
        <dbReference type="ChEBI" id="CHEBI:30413"/>
    </ligand>
</feature>
<keyword evidence="6 10" id="KW-0479">Metal-binding</keyword>
<keyword evidence="16" id="KW-1185">Reference proteome</keyword>
<name>A0A4Q2U4P9_9HYPH</name>
<dbReference type="InterPro" id="IPR010582">
    <property type="entry name" value="Catalase_immune_responsive"/>
</dbReference>
<evidence type="ECO:0000313" key="16">
    <source>
        <dbReference type="Proteomes" id="UP000290759"/>
    </source>
</evidence>
<dbReference type="Proteomes" id="UP000290759">
    <property type="component" value="Unassembled WGS sequence"/>
</dbReference>
<dbReference type="InterPro" id="IPR043156">
    <property type="entry name" value="Catalase_clade2_helical"/>
</dbReference>
<keyword evidence="8 10" id="KW-0408">Iron</keyword>
<feature type="binding site" evidence="13">
    <location>
        <position position="46"/>
    </location>
    <ligand>
        <name>heme</name>
        <dbReference type="ChEBI" id="CHEBI:30413"/>
    </ligand>
</feature>
<feature type="binding site" evidence="13">
    <location>
        <position position="86"/>
    </location>
    <ligand>
        <name>heme</name>
        <dbReference type="ChEBI" id="CHEBI:30413"/>
    </ligand>
</feature>
<gene>
    <name evidence="15" type="ORF">D3273_14865</name>
</gene>
<evidence type="ECO:0000256" key="5">
    <source>
        <dbReference type="ARBA" id="ARBA00022617"/>
    </source>
</evidence>
<evidence type="ECO:0000256" key="1">
    <source>
        <dbReference type="ARBA" id="ARBA00001971"/>
    </source>
</evidence>
<reference evidence="15 16" key="1">
    <citation type="submission" date="2018-12" db="EMBL/GenBank/DDBJ databases">
        <authorList>
            <person name="Grouzdev D.S."/>
            <person name="Krutkina M.S."/>
        </authorList>
    </citation>
    <scope>NUCLEOTIDE SEQUENCE [LARGE SCALE GENOMIC DNA]</scope>
    <source>
        <strain evidence="15 16">RmlP026</strain>
    </source>
</reference>
<dbReference type="GO" id="GO:0020037">
    <property type="term" value="F:heme binding"/>
    <property type="evidence" value="ECO:0007669"/>
    <property type="project" value="UniProtKB-UniRule"/>
</dbReference>
<feature type="active site" evidence="11">
    <location>
        <position position="122"/>
    </location>
</feature>
<comment type="catalytic activity">
    <reaction evidence="10">
        <text>2 H2O2 = O2 + 2 H2O</text>
        <dbReference type="Rhea" id="RHEA:20309"/>
        <dbReference type="ChEBI" id="CHEBI:15377"/>
        <dbReference type="ChEBI" id="CHEBI:15379"/>
        <dbReference type="ChEBI" id="CHEBI:16240"/>
        <dbReference type="EC" id="1.11.1.6"/>
    </reaction>
</comment>
<dbReference type="InterPro" id="IPR029062">
    <property type="entry name" value="Class_I_gatase-like"/>
</dbReference>
<comment type="function">
    <text evidence="10">Decomposes hydrogen peroxide into water and oxygen; serves to protect cells from the toxic effects of hydrogen peroxide.</text>
</comment>
<dbReference type="CDD" id="cd03132">
    <property type="entry name" value="GATase1_catalase"/>
    <property type="match status" value="1"/>
</dbReference>
<evidence type="ECO:0000256" key="8">
    <source>
        <dbReference type="ARBA" id="ARBA00023004"/>
    </source>
</evidence>
<keyword evidence="5 10" id="KW-0349">Heme</keyword>
<keyword evidence="4 10" id="KW-0575">Peroxidase</keyword>
<dbReference type="PANTHER" id="PTHR42821">
    <property type="entry name" value="CATALASE"/>
    <property type="match status" value="1"/>
</dbReference>
<dbReference type="InterPro" id="IPR041399">
    <property type="entry name" value="Catalase_large_C"/>
</dbReference>
<evidence type="ECO:0000256" key="7">
    <source>
        <dbReference type="ARBA" id="ARBA00023002"/>
    </source>
</evidence>
<evidence type="ECO:0000256" key="4">
    <source>
        <dbReference type="ARBA" id="ARBA00022559"/>
    </source>
</evidence>
<evidence type="ECO:0000256" key="2">
    <source>
        <dbReference type="ARBA" id="ARBA00010660"/>
    </source>
</evidence>
<evidence type="ECO:0000256" key="12">
    <source>
        <dbReference type="PIRSR" id="PIRSR038927-2"/>
    </source>
</evidence>
<dbReference type="PIRSF" id="PIRSF038927">
    <property type="entry name" value="Catalase_clade2"/>
    <property type="match status" value="1"/>
</dbReference>
<evidence type="ECO:0000259" key="14">
    <source>
        <dbReference type="SMART" id="SM01060"/>
    </source>
</evidence>
<evidence type="ECO:0000256" key="10">
    <source>
        <dbReference type="PIRNR" id="PIRNR038927"/>
    </source>
</evidence>
<proteinExistence type="inferred from homology"/>
<comment type="caution">
    <text evidence="15">The sequence shown here is derived from an EMBL/GenBank/DDBJ whole genome shotgun (WGS) entry which is preliminary data.</text>
</comment>
<dbReference type="Pfam" id="PF18011">
    <property type="entry name" value="Catalase_C"/>
    <property type="match status" value="1"/>
</dbReference>
<dbReference type="InterPro" id="IPR011614">
    <property type="entry name" value="Catalase_core"/>
</dbReference>
<dbReference type="GO" id="GO:0042744">
    <property type="term" value="P:hydrogen peroxide catabolic process"/>
    <property type="evidence" value="ECO:0007669"/>
    <property type="project" value="UniProtKB-UniRule"/>
</dbReference>
<dbReference type="InterPro" id="IPR024708">
    <property type="entry name" value="Catalase_AS"/>
</dbReference>
<dbReference type="Pfam" id="PF00199">
    <property type="entry name" value="Catalase"/>
    <property type="match status" value="1"/>
</dbReference>
<feature type="domain" description="Catalase core" evidence="14">
    <location>
        <begin position="2"/>
        <end position="389"/>
    </location>
</feature>
<evidence type="ECO:0000313" key="15">
    <source>
        <dbReference type="EMBL" id="RYC31230.1"/>
    </source>
</evidence>
<dbReference type="OrthoDB" id="9761719at2"/>
<dbReference type="Gene3D" id="3.40.50.880">
    <property type="match status" value="1"/>
</dbReference>
<dbReference type="Gene3D" id="2.40.180.10">
    <property type="entry name" value="Catalase core domain"/>
    <property type="match status" value="1"/>
</dbReference>
<feature type="binding site" evidence="13">
    <location>
        <position position="343"/>
    </location>
    <ligand>
        <name>heme</name>
        <dbReference type="ChEBI" id="CHEBI:30413"/>
    </ligand>
</feature>
<dbReference type="PANTHER" id="PTHR42821:SF1">
    <property type="entry name" value="CATALASE-B"/>
    <property type="match status" value="1"/>
</dbReference>
<feature type="active site" evidence="11">
    <location>
        <position position="49"/>
    </location>
</feature>
<dbReference type="SUPFAM" id="SSF56634">
    <property type="entry name" value="Heme-dependent catalase-like"/>
    <property type="match status" value="1"/>
</dbReference>
<dbReference type="InterPro" id="IPR024712">
    <property type="entry name" value="Catalase_clade2"/>
</dbReference>
<dbReference type="FunFam" id="2.40.180.10:FF:000003">
    <property type="entry name" value="Catalase"/>
    <property type="match status" value="1"/>
</dbReference>
<feature type="binding site" description="axial binding residue" evidence="12">
    <location>
        <position position="336"/>
    </location>
    <ligand>
        <name>heme</name>
        <dbReference type="ChEBI" id="CHEBI:30413"/>
    </ligand>
    <ligandPart>
        <name>Fe</name>
        <dbReference type="ChEBI" id="CHEBI:18248"/>
    </ligandPart>
</feature>
<feature type="binding site" evidence="13">
    <location>
        <position position="332"/>
    </location>
    <ligand>
        <name>heme</name>
        <dbReference type="ChEBI" id="CHEBI:30413"/>
    </ligand>
</feature>
<evidence type="ECO:0000256" key="3">
    <source>
        <dbReference type="ARBA" id="ARBA00012314"/>
    </source>
</evidence>
<sequence length="684" mass="74765">MTSNQGLKISDDQNSEKAGVRGGSLLEDFLLREKITAFDHERIPERVVHARGAGAHGYFEAYEDLSALTMAAPFSEKGKRTPVFTRFSTVAGSRGSADTPRDVRGFAVKFYTDAGVWDLVGNHIPVFFINDAIKFPDLIHAVKPEPHVEIPQAASAHDTFWDFASLSPEVSHMIMWVMSDRGLPRSFANMEGFGVHTWRLVDAKGGSRFVKFHWKPVKGVQSQVWDEAQKTAGKDADYQRRDMFESIERGDFLEWDLGIQVVEEKDEFAFDFDLLDDTKLIPEELVPVRIVGKMVLNRNPDNYFAETEQVAFCVSHVVPGIDFTNDPMLQGRLHSYLDTQLRRIGPNFAELPINRPLNPVSNNRRDGFAKNTINKGRVAYFPSALGGVHPMHQPQAVDAFRSYAEKVDGHKIRARSTSFTDYFTQATMFFNSLADWEKKHLIEAIAFELNQCETKAVPKAVMANLLVNIHPELAAGVAEQTGLDIEECKRVAPKPVVTEVAAPKEMPSGRLKVERSPALSMDKVTKGIKGRKIAVLAGEGVDGEQLGALRSALEAQGAVIEVIADRGGTITCSLGKSVKVDRPAVNAPSVIYDAVAVPGGKSAEKLAKTGLALAFVAEAFKHGKPLVFMGEGQALIAKAHLPVPAAGAPEQGVTAGTAPAAVAALVTGLEKHRYHNRDIEAVAA</sequence>
<dbReference type="SMART" id="SM01060">
    <property type="entry name" value="Catalase"/>
    <property type="match status" value="1"/>
</dbReference>
<keyword evidence="7 10" id="KW-0560">Oxidoreductase</keyword>
<protein>
    <recommendedName>
        <fullName evidence="3 10">Catalase</fullName>
        <ecNumber evidence="3 10">1.11.1.6</ecNumber>
    </recommendedName>
</protein>
<dbReference type="SUPFAM" id="SSF52317">
    <property type="entry name" value="Class I glutamine amidotransferase-like"/>
    <property type="match status" value="1"/>
</dbReference>
<dbReference type="EC" id="1.11.1.6" evidence="3 10"/>
<dbReference type="InterPro" id="IPR020835">
    <property type="entry name" value="Catalase_sf"/>
</dbReference>
<comment type="similarity">
    <text evidence="2">Belongs to the catalase family. HPII subfamily.</text>
</comment>
<dbReference type="Gene3D" id="1.20.1370.20">
    <property type="match status" value="1"/>
</dbReference>
<dbReference type="Pfam" id="PF06628">
    <property type="entry name" value="Catalase-rel"/>
    <property type="match status" value="1"/>
</dbReference>
<keyword evidence="9 10" id="KW-0376">Hydrogen peroxide</keyword>
<evidence type="ECO:0000256" key="6">
    <source>
        <dbReference type="ARBA" id="ARBA00022723"/>
    </source>
</evidence>
<dbReference type="AlphaFoldDB" id="A0A4Q2U4P9"/>
<dbReference type="GO" id="GO:0006979">
    <property type="term" value="P:response to oxidative stress"/>
    <property type="evidence" value="ECO:0007669"/>
    <property type="project" value="InterPro"/>
</dbReference>
<reference evidence="15 16" key="2">
    <citation type="submission" date="2019-02" db="EMBL/GenBank/DDBJ databases">
        <title>'Lichenibacterium ramalinii' gen. nov. sp. nov., 'Lichenibacterium minor' gen. nov. sp. nov.</title>
        <authorList>
            <person name="Pankratov T."/>
        </authorList>
    </citation>
    <scope>NUCLEOTIDE SEQUENCE [LARGE SCALE GENOMIC DNA]</scope>
    <source>
        <strain evidence="15 16">RmlP026</strain>
    </source>
</reference>
<dbReference type="EMBL" id="QYBB01000016">
    <property type="protein sequence ID" value="RYC31230.1"/>
    <property type="molecule type" value="Genomic_DNA"/>
</dbReference>